<organism evidence="2">
    <name type="scientific">marine sediment metagenome</name>
    <dbReference type="NCBI Taxonomy" id="412755"/>
    <lineage>
        <taxon>unclassified sequences</taxon>
        <taxon>metagenomes</taxon>
        <taxon>ecological metagenomes</taxon>
    </lineage>
</organism>
<dbReference type="Pfam" id="PF13539">
    <property type="entry name" value="Peptidase_M15_4"/>
    <property type="match status" value="1"/>
</dbReference>
<comment type="caution">
    <text evidence="2">The sequence shown here is derived from an EMBL/GenBank/DDBJ whole genome shotgun (WGS) entry which is preliminary data.</text>
</comment>
<protein>
    <recommendedName>
        <fullName evidence="1">Peptidase M15C domain-containing protein</fullName>
    </recommendedName>
</protein>
<proteinExistence type="predicted"/>
<dbReference type="Gene3D" id="3.30.1380.10">
    <property type="match status" value="1"/>
</dbReference>
<evidence type="ECO:0000259" key="1">
    <source>
        <dbReference type="Pfam" id="PF13539"/>
    </source>
</evidence>
<dbReference type="InterPro" id="IPR008727">
    <property type="entry name" value="PAAR_motif"/>
</dbReference>
<dbReference type="CDD" id="cd14845">
    <property type="entry name" value="L-Ala-D-Glu_peptidase_like"/>
    <property type="match status" value="1"/>
</dbReference>
<dbReference type="InterPro" id="IPR039561">
    <property type="entry name" value="Peptidase_M15C"/>
</dbReference>
<feature type="domain" description="Peptidase M15C" evidence="1">
    <location>
        <begin position="228"/>
        <end position="285"/>
    </location>
</feature>
<evidence type="ECO:0000313" key="2">
    <source>
        <dbReference type="EMBL" id="KKO02102.1"/>
    </source>
</evidence>
<reference evidence="2" key="1">
    <citation type="journal article" date="2015" name="Nature">
        <title>Complex archaea that bridge the gap between prokaryotes and eukaryotes.</title>
        <authorList>
            <person name="Spang A."/>
            <person name="Saw J.H."/>
            <person name="Jorgensen S.L."/>
            <person name="Zaremba-Niedzwiedzka K."/>
            <person name="Martijn J."/>
            <person name="Lind A.E."/>
            <person name="van Eijk R."/>
            <person name="Schleper C."/>
            <person name="Guy L."/>
            <person name="Ettema T.J."/>
        </authorList>
    </citation>
    <scope>NUCLEOTIDE SEQUENCE</scope>
</reference>
<dbReference type="Gene3D" id="2.60.200.60">
    <property type="match status" value="1"/>
</dbReference>
<dbReference type="SUPFAM" id="SSF55166">
    <property type="entry name" value="Hedgehog/DD-peptidase"/>
    <property type="match status" value="1"/>
</dbReference>
<dbReference type="AlphaFoldDB" id="A0A0F9XRF8"/>
<sequence>MLSIGIGSKTSTGGVVIEGNDGLLFNGLVASSVGHKATCPACKKGIGEIVAVGSRTVDLPAGPAARSGDYVACGCPLGANMLLGEGTVSIGNEHMGSALSVSIPPFPGASRLRVDSNPHMETTGYLSDEPTDINQEGASTQIPTRDLTGDMASDTVQESSARTWDNVTNTRISTLDSQVQGAATGFVNEVESTLGIRLRVTQALRTSAEQDALYAQGRTASGRVVTNARGGESYHNYGLAIDVVEIRDGKAIWNTDWTAIAKVGVSHGFSWGGNWTTPDKPHFQMDFGLSIRQLQQDHRP</sequence>
<name>A0A0F9XRF8_9ZZZZ</name>
<accession>A0A0F9XRF8</accession>
<dbReference type="InterPro" id="IPR009045">
    <property type="entry name" value="Zn_M74/Hedgehog-like"/>
</dbReference>
<dbReference type="GO" id="GO:0008233">
    <property type="term" value="F:peptidase activity"/>
    <property type="evidence" value="ECO:0007669"/>
    <property type="project" value="InterPro"/>
</dbReference>
<gene>
    <name evidence="2" type="ORF">LCGC14_0109640</name>
</gene>
<dbReference type="EMBL" id="LAZR01000032">
    <property type="protein sequence ID" value="KKO02102.1"/>
    <property type="molecule type" value="Genomic_DNA"/>
</dbReference>
<dbReference type="CDD" id="cd14744">
    <property type="entry name" value="PAAR_CT_2"/>
    <property type="match status" value="1"/>
</dbReference>
<dbReference type="Pfam" id="PF05488">
    <property type="entry name" value="PAAR_motif"/>
    <property type="match status" value="1"/>
</dbReference>